<evidence type="ECO:0000313" key="7">
    <source>
        <dbReference type="EMBL" id="PZX54886.1"/>
    </source>
</evidence>
<feature type="transmembrane region" description="Helical" evidence="5">
    <location>
        <begin position="105"/>
        <end position="123"/>
    </location>
</feature>
<evidence type="ECO:0000259" key="6">
    <source>
        <dbReference type="Pfam" id="PF07291"/>
    </source>
</evidence>
<feature type="transmembrane region" description="Helical" evidence="5">
    <location>
        <begin position="67"/>
        <end position="85"/>
    </location>
</feature>
<feature type="domain" description="Methylamine utilisation protein MauE" evidence="6">
    <location>
        <begin position="1"/>
        <end position="107"/>
    </location>
</feature>
<reference evidence="7 8" key="1">
    <citation type="submission" date="2018-06" db="EMBL/GenBank/DDBJ databases">
        <title>Genomic Encyclopedia of Archaeal and Bacterial Type Strains, Phase II (KMG-II): from individual species to whole genera.</title>
        <authorList>
            <person name="Goeker M."/>
        </authorList>
    </citation>
    <scope>NUCLEOTIDE SEQUENCE [LARGE SCALE GENOMIC DNA]</scope>
    <source>
        <strain evidence="7 8">DSM 19830</strain>
    </source>
</reference>
<evidence type="ECO:0000256" key="1">
    <source>
        <dbReference type="ARBA" id="ARBA00004141"/>
    </source>
</evidence>
<dbReference type="OrthoDB" id="327939at2"/>
<dbReference type="GO" id="GO:0016020">
    <property type="term" value="C:membrane"/>
    <property type="evidence" value="ECO:0007669"/>
    <property type="project" value="UniProtKB-SubCell"/>
</dbReference>
<dbReference type="RefSeq" id="WP_111317298.1">
    <property type="nucleotide sequence ID" value="NZ_QKZT01000004.1"/>
</dbReference>
<comment type="subcellular location">
    <subcellularLocation>
        <location evidence="1">Membrane</location>
        <topology evidence="1">Multi-pass membrane protein</topology>
    </subcellularLocation>
</comment>
<keyword evidence="3 5" id="KW-1133">Transmembrane helix</keyword>
<evidence type="ECO:0000313" key="8">
    <source>
        <dbReference type="Proteomes" id="UP000248882"/>
    </source>
</evidence>
<dbReference type="AlphaFoldDB" id="A0A2W7R702"/>
<dbReference type="PANTHER" id="PTHR36974">
    <property type="entry name" value="MEMBRANE PROTEIN-RELATED"/>
    <property type="match status" value="1"/>
</dbReference>
<keyword evidence="2 5" id="KW-0812">Transmembrane</keyword>
<evidence type="ECO:0000256" key="5">
    <source>
        <dbReference type="SAM" id="Phobius"/>
    </source>
</evidence>
<comment type="caution">
    <text evidence="7">The sequence shown here is derived from an EMBL/GenBank/DDBJ whole genome shotgun (WGS) entry which is preliminary data.</text>
</comment>
<dbReference type="InterPro" id="IPR009908">
    <property type="entry name" value="Methylamine_util_MauE"/>
</dbReference>
<sequence>MKKLKLVGLYIMSVFYIFAGVNHFISPESYLGLLPEYLPFHEVLNFLAGLFEVVFGLALLFTQTRSLAAWGIILMLIAFIPAHVYFIQLDSCIENGICLPPWTGWFRLIILHPILLFWAYVYTSKR</sequence>
<name>A0A2W7R702_9BACT</name>
<dbReference type="PANTHER" id="PTHR36974:SF1">
    <property type="entry name" value="DOXX FAMILY MEMBRANE PROTEIN"/>
    <property type="match status" value="1"/>
</dbReference>
<evidence type="ECO:0000256" key="3">
    <source>
        <dbReference type="ARBA" id="ARBA00022989"/>
    </source>
</evidence>
<keyword evidence="8" id="KW-1185">Reference proteome</keyword>
<accession>A0A2W7R702</accession>
<dbReference type="Proteomes" id="UP000248882">
    <property type="component" value="Unassembled WGS sequence"/>
</dbReference>
<evidence type="ECO:0000256" key="4">
    <source>
        <dbReference type="ARBA" id="ARBA00023136"/>
    </source>
</evidence>
<evidence type="ECO:0000256" key="2">
    <source>
        <dbReference type="ARBA" id="ARBA00022692"/>
    </source>
</evidence>
<feature type="transmembrane region" description="Helical" evidence="5">
    <location>
        <begin position="37"/>
        <end position="60"/>
    </location>
</feature>
<dbReference type="Pfam" id="PF07291">
    <property type="entry name" value="MauE"/>
    <property type="match status" value="1"/>
</dbReference>
<dbReference type="GO" id="GO:0030416">
    <property type="term" value="P:methylamine metabolic process"/>
    <property type="evidence" value="ECO:0007669"/>
    <property type="project" value="InterPro"/>
</dbReference>
<protein>
    <submittedName>
        <fullName evidence="7">Putative membrane protein</fullName>
    </submittedName>
</protein>
<keyword evidence="4 5" id="KW-0472">Membrane</keyword>
<feature type="transmembrane region" description="Helical" evidence="5">
    <location>
        <begin position="7"/>
        <end position="25"/>
    </location>
</feature>
<gene>
    <name evidence="7" type="ORF">LV85_01224</name>
</gene>
<dbReference type="EMBL" id="QKZT01000004">
    <property type="protein sequence ID" value="PZX54886.1"/>
    <property type="molecule type" value="Genomic_DNA"/>
</dbReference>
<proteinExistence type="predicted"/>
<organism evidence="7 8">
    <name type="scientific">Algoriphagus chordae</name>
    <dbReference type="NCBI Taxonomy" id="237019"/>
    <lineage>
        <taxon>Bacteria</taxon>
        <taxon>Pseudomonadati</taxon>
        <taxon>Bacteroidota</taxon>
        <taxon>Cytophagia</taxon>
        <taxon>Cytophagales</taxon>
        <taxon>Cyclobacteriaceae</taxon>
        <taxon>Algoriphagus</taxon>
    </lineage>
</organism>